<dbReference type="OrthoDB" id="1436790at2759"/>
<dbReference type="Proteomes" id="UP000000226">
    <property type="component" value="Chromosome 5"/>
</dbReference>
<dbReference type="AlphaFoldDB" id="V7BUB9"/>
<sequence>MFEFFWKVKTLLSKQILAWKVLQNKVATKDKLYRGGITIASDLCVICGEGQETTSNVFFACKVAWLICIKCYKWMNELIVQNSSLKSHFQQFRLHWITNYANKANEQCSV</sequence>
<evidence type="ECO:0000313" key="2">
    <source>
        <dbReference type="EMBL" id="ESW21607.1"/>
    </source>
</evidence>
<name>V7BUB9_PHAVU</name>
<dbReference type="Gramene" id="ESW21607">
    <property type="protein sequence ID" value="ESW21607"/>
    <property type="gene ID" value="PHAVU_005G084400g"/>
</dbReference>
<organism evidence="2 3">
    <name type="scientific">Phaseolus vulgaris</name>
    <name type="common">Kidney bean</name>
    <name type="synonym">French bean</name>
    <dbReference type="NCBI Taxonomy" id="3885"/>
    <lineage>
        <taxon>Eukaryota</taxon>
        <taxon>Viridiplantae</taxon>
        <taxon>Streptophyta</taxon>
        <taxon>Embryophyta</taxon>
        <taxon>Tracheophyta</taxon>
        <taxon>Spermatophyta</taxon>
        <taxon>Magnoliopsida</taxon>
        <taxon>eudicotyledons</taxon>
        <taxon>Gunneridae</taxon>
        <taxon>Pentapetalae</taxon>
        <taxon>rosids</taxon>
        <taxon>fabids</taxon>
        <taxon>Fabales</taxon>
        <taxon>Fabaceae</taxon>
        <taxon>Papilionoideae</taxon>
        <taxon>50 kb inversion clade</taxon>
        <taxon>NPAAA clade</taxon>
        <taxon>indigoferoid/millettioid clade</taxon>
        <taxon>Phaseoleae</taxon>
        <taxon>Phaseolus</taxon>
    </lineage>
</organism>
<dbReference type="OMA" id="FFACKVA"/>
<dbReference type="InterPro" id="IPR026960">
    <property type="entry name" value="RVT-Znf"/>
</dbReference>
<evidence type="ECO:0000313" key="3">
    <source>
        <dbReference type="Proteomes" id="UP000000226"/>
    </source>
</evidence>
<feature type="domain" description="Reverse transcriptase zinc-binding" evidence="1">
    <location>
        <begin position="2"/>
        <end position="64"/>
    </location>
</feature>
<reference evidence="3" key="1">
    <citation type="journal article" date="2014" name="Nat. Genet.">
        <title>A reference genome for common bean and genome-wide analysis of dual domestications.</title>
        <authorList>
            <person name="Schmutz J."/>
            <person name="McClean P.E."/>
            <person name="Mamidi S."/>
            <person name="Wu G.A."/>
            <person name="Cannon S.B."/>
            <person name="Grimwood J."/>
            <person name="Jenkins J."/>
            <person name="Shu S."/>
            <person name="Song Q."/>
            <person name="Chavarro C."/>
            <person name="Torres-Torres M."/>
            <person name="Geffroy V."/>
            <person name="Moghaddam S.M."/>
            <person name="Gao D."/>
            <person name="Abernathy B."/>
            <person name="Barry K."/>
            <person name="Blair M."/>
            <person name="Brick M.A."/>
            <person name="Chovatia M."/>
            <person name="Gepts P."/>
            <person name="Goodstein D.M."/>
            <person name="Gonzales M."/>
            <person name="Hellsten U."/>
            <person name="Hyten D.L."/>
            <person name="Jia G."/>
            <person name="Kelly J.D."/>
            <person name="Kudrna D."/>
            <person name="Lee R."/>
            <person name="Richard M.M."/>
            <person name="Miklas P.N."/>
            <person name="Osorno J.M."/>
            <person name="Rodrigues J."/>
            <person name="Thareau V."/>
            <person name="Urrea C.A."/>
            <person name="Wang M."/>
            <person name="Yu Y."/>
            <person name="Zhang M."/>
            <person name="Wing R.A."/>
            <person name="Cregan P.B."/>
            <person name="Rokhsar D.S."/>
            <person name="Jackson S.A."/>
        </authorList>
    </citation>
    <scope>NUCLEOTIDE SEQUENCE [LARGE SCALE GENOMIC DNA]</scope>
    <source>
        <strain evidence="3">cv. G19833</strain>
    </source>
</reference>
<keyword evidence="3" id="KW-1185">Reference proteome</keyword>
<gene>
    <name evidence="2" type="ORF">PHAVU_005G084400g</name>
</gene>
<evidence type="ECO:0000259" key="1">
    <source>
        <dbReference type="Pfam" id="PF13966"/>
    </source>
</evidence>
<accession>V7BUB9</accession>
<protein>
    <recommendedName>
        <fullName evidence="1">Reverse transcriptase zinc-binding domain-containing protein</fullName>
    </recommendedName>
</protein>
<dbReference type="EMBL" id="CM002292">
    <property type="protein sequence ID" value="ESW21607.1"/>
    <property type="molecule type" value="Genomic_DNA"/>
</dbReference>
<proteinExistence type="predicted"/>
<dbReference type="Pfam" id="PF13966">
    <property type="entry name" value="zf-RVT"/>
    <property type="match status" value="1"/>
</dbReference>